<feature type="region of interest" description="Disordered" evidence="1">
    <location>
        <begin position="34"/>
        <end position="57"/>
    </location>
</feature>
<evidence type="ECO:0000256" key="1">
    <source>
        <dbReference type="SAM" id="MobiDB-lite"/>
    </source>
</evidence>
<accession>A0A8S1WFD8</accession>
<proteinExistence type="predicted"/>
<dbReference type="Pfam" id="PF00092">
    <property type="entry name" value="VWA"/>
    <property type="match status" value="1"/>
</dbReference>
<dbReference type="PROSITE" id="PS50234">
    <property type="entry name" value="VWFA"/>
    <property type="match status" value="1"/>
</dbReference>
<evidence type="ECO:0000259" key="2">
    <source>
        <dbReference type="PROSITE" id="PS50234"/>
    </source>
</evidence>
<dbReference type="OrthoDB" id="687730at2759"/>
<dbReference type="InterPro" id="IPR051266">
    <property type="entry name" value="CLCR"/>
</dbReference>
<dbReference type="EMBL" id="CAJJDO010000089">
    <property type="protein sequence ID" value="CAD8187357.1"/>
    <property type="molecule type" value="Genomic_DNA"/>
</dbReference>
<comment type="caution">
    <text evidence="3">The sequence shown here is derived from an EMBL/GenBank/DDBJ whole genome shotgun (WGS) entry which is preliminary data.</text>
</comment>
<feature type="domain" description="VWFA" evidence="2">
    <location>
        <begin position="126"/>
        <end position="296"/>
    </location>
</feature>
<dbReference type="InterPro" id="IPR002035">
    <property type="entry name" value="VWF_A"/>
</dbReference>
<keyword evidence="4" id="KW-1185">Reference proteome</keyword>
<dbReference type="PANTHER" id="PTHR10579:SF43">
    <property type="entry name" value="ZINC FINGER (C3HC4-TYPE RING FINGER) FAMILY PROTEIN"/>
    <property type="match status" value="1"/>
</dbReference>
<evidence type="ECO:0000313" key="3">
    <source>
        <dbReference type="EMBL" id="CAD8187357.1"/>
    </source>
</evidence>
<protein>
    <recommendedName>
        <fullName evidence="2">VWFA domain-containing protein</fullName>
    </recommendedName>
</protein>
<dbReference type="SMART" id="SM00327">
    <property type="entry name" value="VWA"/>
    <property type="match status" value="1"/>
</dbReference>
<reference evidence="3" key="1">
    <citation type="submission" date="2021-01" db="EMBL/GenBank/DDBJ databases">
        <authorList>
            <consortium name="Genoscope - CEA"/>
            <person name="William W."/>
        </authorList>
    </citation>
    <scope>NUCLEOTIDE SEQUENCE</scope>
</reference>
<dbReference type="AlphaFoldDB" id="A0A8S1WFD8"/>
<dbReference type="PANTHER" id="PTHR10579">
    <property type="entry name" value="CALCIUM-ACTIVATED CHLORIDE CHANNEL REGULATOR"/>
    <property type="match status" value="1"/>
</dbReference>
<sequence>MDQINIQQTLNQGQQVKTQPQFFPKILSIQLQQFQQQPSVQSNNEKQESDMKPMEDDEFINPSKEEVKEAAKKYDLNKDLSFEIRALNKIQKSSSVKDQYIPAMISLKAKENYIEANDLSNRVGVDLICLIDKSGSMMGEKIEMVRQTLMVLLNFLGAKDRLQLIIFNHCAERITPLKCITEENRGYFEEKIKGINATGNTDISSATQIAFQQLKDRKYRNNVTSIFLLSDGQDDQAFTNIKQQINQVEEVFTLHTFGFGKDNDAKMMTSISNLKDGSFYFVQEINLLDEFFVDALGELVSVIGEKIQIQLQITSQPPFQDVKISKTFGTMWNQNEAKYQILVPQLACGTRKDYVFELMLPQINFQINDNQRNVNVLEAQLTITDPQSKQVIQKQDILELVILNENDELNQNEDDIDVQCQYFRVKGTDVINSARQLCESNQNDKALTLIKNILIQIKSKEKVAASNECQGIIQDLEQALSASQKKEYVDYGRAQMIQMVNNNYQQKGINSQFYNGLQIQQQIPAQNQNFCQNQMMQFVQINKPPQINFPGSKQQPK</sequence>
<dbReference type="Proteomes" id="UP000689195">
    <property type="component" value="Unassembled WGS sequence"/>
</dbReference>
<organism evidence="3 4">
    <name type="scientific">Paramecium pentaurelia</name>
    <dbReference type="NCBI Taxonomy" id="43138"/>
    <lineage>
        <taxon>Eukaryota</taxon>
        <taxon>Sar</taxon>
        <taxon>Alveolata</taxon>
        <taxon>Ciliophora</taxon>
        <taxon>Intramacronucleata</taxon>
        <taxon>Oligohymenophorea</taxon>
        <taxon>Peniculida</taxon>
        <taxon>Parameciidae</taxon>
        <taxon>Paramecium</taxon>
    </lineage>
</organism>
<gene>
    <name evidence="3" type="ORF">PPENT_87.1.T0890035</name>
</gene>
<feature type="compositionally biased region" description="Basic and acidic residues" evidence="1">
    <location>
        <begin position="45"/>
        <end position="54"/>
    </location>
</feature>
<evidence type="ECO:0000313" key="4">
    <source>
        <dbReference type="Proteomes" id="UP000689195"/>
    </source>
</evidence>
<name>A0A8S1WFD8_9CILI</name>